<comment type="caution">
    <text evidence="2">The sequence shown here is derived from an EMBL/GenBank/DDBJ whole genome shotgun (WGS) entry which is preliminary data.</text>
</comment>
<dbReference type="EMBL" id="NGFN01000040">
    <property type="protein sequence ID" value="OUD03462.1"/>
    <property type="molecule type" value="Genomic_DNA"/>
</dbReference>
<dbReference type="PANTHER" id="PTHR47691">
    <property type="entry name" value="REGULATOR-RELATED"/>
    <property type="match status" value="1"/>
</dbReference>
<evidence type="ECO:0000259" key="1">
    <source>
        <dbReference type="Pfam" id="PF13191"/>
    </source>
</evidence>
<dbReference type="Gene3D" id="1.25.40.10">
    <property type="entry name" value="Tetratricopeptide repeat domain"/>
    <property type="match status" value="1"/>
</dbReference>
<gene>
    <name evidence="2" type="ORF">CA983_09490</name>
</gene>
<dbReference type="PANTHER" id="PTHR47691:SF3">
    <property type="entry name" value="HTH-TYPE TRANSCRIPTIONAL REGULATOR RV0890C-RELATED"/>
    <property type="match status" value="1"/>
</dbReference>
<name>A0A243S791_9ACTN</name>
<protein>
    <recommendedName>
        <fullName evidence="1">Orc1-like AAA ATPase domain-containing protein</fullName>
    </recommendedName>
</protein>
<evidence type="ECO:0000313" key="3">
    <source>
        <dbReference type="Proteomes" id="UP000195105"/>
    </source>
</evidence>
<reference evidence="2 3" key="1">
    <citation type="submission" date="2017-05" db="EMBL/GenBank/DDBJ databases">
        <title>Biotechnological potential of actinobacteria isolated from South African environments.</title>
        <authorList>
            <person name="Le Roes-Hill M."/>
            <person name="Prins A."/>
            <person name="Durrell K.A."/>
        </authorList>
    </citation>
    <scope>NUCLEOTIDE SEQUENCE [LARGE SCALE GENOMIC DNA]</scope>
    <source>
        <strain evidence="2 3">HMC13</strain>
    </source>
</reference>
<dbReference type="Proteomes" id="UP000195105">
    <property type="component" value="Unassembled WGS sequence"/>
</dbReference>
<dbReference type="InterPro" id="IPR011990">
    <property type="entry name" value="TPR-like_helical_dom_sf"/>
</dbReference>
<dbReference type="InterPro" id="IPR027417">
    <property type="entry name" value="P-loop_NTPase"/>
</dbReference>
<proteinExistence type="predicted"/>
<feature type="domain" description="Orc1-like AAA ATPase" evidence="1">
    <location>
        <begin position="41"/>
        <end position="137"/>
    </location>
</feature>
<dbReference type="InterPro" id="IPR041664">
    <property type="entry name" value="AAA_16"/>
</dbReference>
<evidence type="ECO:0000313" key="2">
    <source>
        <dbReference type="EMBL" id="OUD03462.1"/>
    </source>
</evidence>
<accession>A0A243S791</accession>
<dbReference type="SUPFAM" id="SSF52540">
    <property type="entry name" value="P-loop containing nucleoside triphosphate hydrolases"/>
    <property type="match status" value="1"/>
</dbReference>
<sequence>MEQHLRGPTPPPDTGEIVGRLKQLQEIDEWLRQHPPERPSPDRGRPPLLVLHGPAGIGKSALAARACRRHSSTTHWITLYDATRADVEPTLLRLLGESGAARAAIVRAAADDGRGFRRTLRHELAQRLRGRLLVLDGAAPPVVRALMSFLRHCPGLTVLVTSRRRTGWRRTGAKLLAVPPLSNWETWHFLAGNAAGSGRRSLELFWPGVVRGLPPLARVARALMADGMPRQWEQQADEPGPRWLVRLAVAGCTPGEQDMLRRLAEQNSAAPFTLRSVESLYLTDQHLPDVRSLLAGLVARELVQRWHGDDSYCLPEPVAEAVRRPGRPDRASAAVWAGRVLQDTAGLLDGRARPDSPSGREPERVAPRELVPDVDGFMALLTGDRGSRAQQDRIADGLAVLLGFLGDAHRLVALHRLRPTPPVRRALGSLAADLGLPQLAVTLFDAGSRVGPDAVHQSVVHHQSGRLGGALDVLEPLLREDAGPQDGHHRAWALTVLGAIRCDRGEVAEAEQALLRATTQHRSSGCWRGLGWALLHSARVCLLTGREADAARLLAEADKMLLRVADTRGRNWVMTERIRVALRRGGSEAALGPALQARQQHRAAEDVRGMAWTSLYLALVHLEENDLRSAYRELRTAETYFLECGDELGSAWAKHRIALLPLADSRNLSAPPLVSLGPAWDLFVEIGCPLGTAWTELEMAARRQPSELTLPLLSMAWEGFRALGDVSGQTWAAAVEGLVRKHLALGGPRTAKAFTASVPHDIPNREQLVRELTWFWEGEGEPGGRGIPFRARDTVVVRDTSPGFLDLPGPAAPRCHVRVTLLDDTPGEDTTARLLLRVSPENGHPWAASAGDRPWLTVTAVPLTRASVDPASALLRPSEQAGHGAEFRFTAHSTGTHRIRFTIALESTGTVLQQVETELDILDQDRRGGLSSPEAVTHRGR</sequence>
<dbReference type="Gene3D" id="3.40.50.300">
    <property type="entry name" value="P-loop containing nucleotide triphosphate hydrolases"/>
    <property type="match status" value="1"/>
</dbReference>
<dbReference type="RefSeq" id="WP_086600429.1">
    <property type="nucleotide sequence ID" value="NZ_NGFN01000040.1"/>
</dbReference>
<dbReference type="AlphaFoldDB" id="A0A243S791"/>
<dbReference type="Pfam" id="PF13191">
    <property type="entry name" value="AAA_16"/>
    <property type="match status" value="1"/>
</dbReference>
<organism evidence="2 3">
    <name type="scientific">Streptomyces swartbergensis</name>
    <dbReference type="NCBI Taxonomy" id="487165"/>
    <lineage>
        <taxon>Bacteria</taxon>
        <taxon>Bacillati</taxon>
        <taxon>Actinomycetota</taxon>
        <taxon>Actinomycetes</taxon>
        <taxon>Kitasatosporales</taxon>
        <taxon>Streptomycetaceae</taxon>
        <taxon>Streptomyces</taxon>
    </lineage>
</organism>
<keyword evidence="3" id="KW-1185">Reference proteome</keyword>
<dbReference type="SUPFAM" id="SSF48452">
    <property type="entry name" value="TPR-like"/>
    <property type="match status" value="2"/>
</dbReference>